<organism evidence="3 4">
    <name type="scientific">Artemisia annua</name>
    <name type="common">Sweet wormwood</name>
    <dbReference type="NCBI Taxonomy" id="35608"/>
    <lineage>
        <taxon>Eukaryota</taxon>
        <taxon>Viridiplantae</taxon>
        <taxon>Streptophyta</taxon>
        <taxon>Embryophyta</taxon>
        <taxon>Tracheophyta</taxon>
        <taxon>Spermatophyta</taxon>
        <taxon>Magnoliopsida</taxon>
        <taxon>eudicotyledons</taxon>
        <taxon>Gunneridae</taxon>
        <taxon>Pentapetalae</taxon>
        <taxon>asterids</taxon>
        <taxon>campanulids</taxon>
        <taxon>Asterales</taxon>
        <taxon>Asteraceae</taxon>
        <taxon>Asteroideae</taxon>
        <taxon>Anthemideae</taxon>
        <taxon>Artemisiinae</taxon>
        <taxon>Artemisia</taxon>
    </lineage>
</organism>
<keyword evidence="4" id="KW-1185">Reference proteome</keyword>
<dbReference type="PANTHER" id="PTHR45747:SF14">
    <property type="entry name" value="HISTONE-LYSINE N-METHYLTRANSFERASE EZA1"/>
    <property type="match status" value="1"/>
</dbReference>
<dbReference type="InterPro" id="IPR045318">
    <property type="entry name" value="EZH1/2-like"/>
</dbReference>
<evidence type="ECO:0000313" key="3">
    <source>
        <dbReference type="EMBL" id="PWA84109.1"/>
    </source>
</evidence>
<dbReference type="GO" id="GO:0005634">
    <property type="term" value="C:nucleus"/>
    <property type="evidence" value="ECO:0007669"/>
    <property type="project" value="TreeGrafter"/>
</dbReference>
<dbReference type="Gene3D" id="2.170.270.10">
    <property type="entry name" value="SET domain"/>
    <property type="match status" value="2"/>
</dbReference>
<dbReference type="OrthoDB" id="6141102at2759"/>
<feature type="region of interest" description="Disordered" evidence="1">
    <location>
        <begin position="434"/>
        <end position="456"/>
    </location>
</feature>
<sequence length="774" mass="86086">MVSTTTSKSTDSSKSRNSRKEQVSGDLECLTSKINQLKKRIQAERVLLVKEKVEKNREKLAKDVSQLLALSKQRTVDSSKENSEGGTMLSARMKNPACILTGPGQILGDDNSSTQEAAIHISAKLPPADRIPPYTTWIFLDRNQRMADDQSVVGRRRIYYDQNGSEALICSDSEEEITEPDEEKHEFSETENRIMRMVSQDYEPSEEVITILTQYIGGSTSEIHEAFITMKTENEANELKDGSVSADNEHDWSISLEKSLSASLDSLDNLFCRRCLVFDCRLHGYSQTVISPTERQYYPLESQENVKPCSDHCYLQNRAVNKHSNHLDHVSETTTRTSDGVHKIQISGDPATSSAVPFSSSLSVSENVTKYRTKVKGPPENTEWKPLEKELYMKGLEIFGRNSCFIARNLLSGLKTCIEVANYMYNNGGTSFTACSTSDGNESADGDPKERETHARSRLLRKKGRAKKLKYSWKSAGHPSMWRRIADGKNQSCKQYIPCAQKAARTGLGDATVQRVNAEAGNAHVLQLDVNATQMFAEIAGCGDASIGEPPRRGEGQCGNMRLLLRQQQRILLAKSDVAGWGAFLKNPVNKNDYLGEYTGELISHREADKRGKIYDRANSSFLFDLNDQASIVSGLSAFTIFVLDAYRKGDKLKFANHSSNPNCYAKEVRSGCGDASIGEPPRRGEGQCGNMRLLLRQQQRILLAKSDVAGWGAFLKNPVNKNDYLGEYTGELISHREADKRGKIYDRANSSFLFDLNDQASIVSGLSAFTIVS</sequence>
<dbReference type="InterPro" id="IPR001214">
    <property type="entry name" value="SET_dom"/>
</dbReference>
<dbReference type="AlphaFoldDB" id="A0A2U1PED8"/>
<protein>
    <submittedName>
        <fullName evidence="3">Histone-lysine N-methyltransferase EZA1</fullName>
    </submittedName>
</protein>
<feature type="compositionally biased region" description="Basic and acidic residues" evidence="1">
    <location>
        <begin position="11"/>
        <end position="23"/>
    </location>
</feature>
<dbReference type="Pfam" id="PF25996">
    <property type="entry name" value="HTH_CLF_N"/>
    <property type="match status" value="1"/>
</dbReference>
<dbReference type="InterPro" id="IPR046341">
    <property type="entry name" value="SET_dom_sf"/>
</dbReference>
<dbReference type="GO" id="GO:0046976">
    <property type="term" value="F:histone H3K27 methyltransferase activity"/>
    <property type="evidence" value="ECO:0007669"/>
    <property type="project" value="TreeGrafter"/>
</dbReference>
<dbReference type="GO" id="GO:0032259">
    <property type="term" value="P:methylation"/>
    <property type="evidence" value="ECO:0007669"/>
    <property type="project" value="UniProtKB-KW"/>
</dbReference>
<dbReference type="GO" id="GO:0003682">
    <property type="term" value="F:chromatin binding"/>
    <property type="evidence" value="ECO:0007669"/>
    <property type="project" value="TreeGrafter"/>
</dbReference>
<evidence type="ECO:0000256" key="1">
    <source>
        <dbReference type="SAM" id="MobiDB-lite"/>
    </source>
</evidence>
<gene>
    <name evidence="3" type="ORF">CTI12_AA162500</name>
</gene>
<feature type="region of interest" description="Disordered" evidence="1">
    <location>
        <begin position="1"/>
        <end position="26"/>
    </location>
</feature>
<comment type="caution">
    <text evidence="3">The sequence shown here is derived from an EMBL/GenBank/DDBJ whole genome shotgun (WGS) entry which is preliminary data.</text>
</comment>
<feature type="compositionally biased region" description="Basic and acidic residues" evidence="1">
    <location>
        <begin position="446"/>
        <end position="455"/>
    </location>
</feature>
<dbReference type="InterPro" id="IPR058609">
    <property type="entry name" value="HTH_CLF-like"/>
</dbReference>
<proteinExistence type="predicted"/>
<accession>A0A2U1PED8</accession>
<keyword evidence="3" id="KW-0489">Methyltransferase</keyword>
<dbReference type="SUPFAM" id="SSF82199">
    <property type="entry name" value="SET domain"/>
    <property type="match status" value="2"/>
</dbReference>
<feature type="domain" description="SET" evidence="2">
    <location>
        <begin position="569"/>
        <end position="719"/>
    </location>
</feature>
<dbReference type="STRING" id="35608.A0A2U1PED8"/>
<dbReference type="GO" id="GO:0031507">
    <property type="term" value="P:heterochromatin formation"/>
    <property type="evidence" value="ECO:0007669"/>
    <property type="project" value="TreeGrafter"/>
</dbReference>
<dbReference type="SMART" id="SM00317">
    <property type="entry name" value="SET"/>
    <property type="match status" value="1"/>
</dbReference>
<name>A0A2U1PED8_ARTAN</name>
<dbReference type="PANTHER" id="PTHR45747">
    <property type="entry name" value="HISTONE-LYSINE N-METHYLTRANSFERASE E(Z)"/>
    <property type="match status" value="1"/>
</dbReference>
<dbReference type="Pfam" id="PF00856">
    <property type="entry name" value="SET"/>
    <property type="match status" value="1"/>
</dbReference>
<dbReference type="EMBL" id="PKPP01001268">
    <property type="protein sequence ID" value="PWA84109.1"/>
    <property type="molecule type" value="Genomic_DNA"/>
</dbReference>
<keyword evidence="3" id="KW-0808">Transferase</keyword>
<evidence type="ECO:0000259" key="2">
    <source>
        <dbReference type="SMART" id="SM00317"/>
    </source>
</evidence>
<reference evidence="3 4" key="1">
    <citation type="journal article" date="2018" name="Mol. Plant">
        <title>The genome of Artemisia annua provides insight into the evolution of Asteraceae family and artemisinin biosynthesis.</title>
        <authorList>
            <person name="Shen Q."/>
            <person name="Zhang L."/>
            <person name="Liao Z."/>
            <person name="Wang S."/>
            <person name="Yan T."/>
            <person name="Shi P."/>
            <person name="Liu M."/>
            <person name="Fu X."/>
            <person name="Pan Q."/>
            <person name="Wang Y."/>
            <person name="Lv Z."/>
            <person name="Lu X."/>
            <person name="Zhang F."/>
            <person name="Jiang W."/>
            <person name="Ma Y."/>
            <person name="Chen M."/>
            <person name="Hao X."/>
            <person name="Li L."/>
            <person name="Tang Y."/>
            <person name="Lv G."/>
            <person name="Zhou Y."/>
            <person name="Sun X."/>
            <person name="Brodelius P.E."/>
            <person name="Rose J.K.C."/>
            <person name="Tang K."/>
        </authorList>
    </citation>
    <scope>NUCLEOTIDE SEQUENCE [LARGE SCALE GENOMIC DNA]</scope>
    <source>
        <strain evidence="4">cv. Huhao1</strain>
        <tissue evidence="3">Leaf</tissue>
    </source>
</reference>
<dbReference type="Proteomes" id="UP000245207">
    <property type="component" value="Unassembled WGS sequence"/>
</dbReference>
<feature type="compositionally biased region" description="Low complexity" evidence="1">
    <location>
        <begin position="1"/>
        <end position="10"/>
    </location>
</feature>
<evidence type="ECO:0000313" key="4">
    <source>
        <dbReference type="Proteomes" id="UP000245207"/>
    </source>
</evidence>